<evidence type="ECO:0000313" key="1">
    <source>
        <dbReference type="EMBL" id="GGN64499.1"/>
    </source>
</evidence>
<protein>
    <submittedName>
        <fullName evidence="1">Uncharacterized protein</fullName>
    </submittedName>
</protein>
<gene>
    <name evidence="1" type="ORF">GCM10011579_033930</name>
</gene>
<dbReference type="AlphaFoldDB" id="A0A918D3S7"/>
<evidence type="ECO:0000313" key="2">
    <source>
        <dbReference type="Proteomes" id="UP000600365"/>
    </source>
</evidence>
<reference evidence="1 2" key="1">
    <citation type="journal article" date="2014" name="Int. J. Syst. Evol. Microbiol.">
        <title>Complete genome sequence of Corynebacterium casei LMG S-19264T (=DSM 44701T), isolated from a smear-ripened cheese.</title>
        <authorList>
            <consortium name="US DOE Joint Genome Institute (JGI-PGF)"/>
            <person name="Walter F."/>
            <person name="Albersmeier A."/>
            <person name="Kalinowski J."/>
            <person name="Ruckert C."/>
        </authorList>
    </citation>
    <scope>NUCLEOTIDE SEQUENCE [LARGE SCALE GENOMIC DNA]</scope>
    <source>
        <strain evidence="1 2">CGMCC 4.7111</strain>
    </source>
</reference>
<organism evidence="1 2">
    <name type="scientific">Streptomyces albiflavescens</name>
    <dbReference type="NCBI Taxonomy" id="1623582"/>
    <lineage>
        <taxon>Bacteria</taxon>
        <taxon>Bacillati</taxon>
        <taxon>Actinomycetota</taxon>
        <taxon>Actinomycetes</taxon>
        <taxon>Kitasatosporales</taxon>
        <taxon>Streptomycetaceae</taxon>
        <taxon>Streptomyces</taxon>
    </lineage>
</organism>
<dbReference type="Proteomes" id="UP000600365">
    <property type="component" value="Unassembled WGS sequence"/>
</dbReference>
<sequence length="77" mass="8311">MVSGRKLIGHDLARFGPRRQFTIANSNHPDHTVQPRALHAYLRWRNTTARGTATSWPPNAGNVPASAAAGVVAQLVT</sequence>
<dbReference type="EMBL" id="BMMM01000005">
    <property type="protein sequence ID" value="GGN64499.1"/>
    <property type="molecule type" value="Genomic_DNA"/>
</dbReference>
<name>A0A918D3S7_9ACTN</name>
<comment type="caution">
    <text evidence="1">The sequence shown here is derived from an EMBL/GenBank/DDBJ whole genome shotgun (WGS) entry which is preliminary data.</text>
</comment>
<proteinExistence type="predicted"/>
<keyword evidence="2" id="KW-1185">Reference proteome</keyword>
<accession>A0A918D3S7</accession>